<evidence type="ECO:0000313" key="2">
    <source>
        <dbReference type="EMBL" id="RQG88847.1"/>
    </source>
</evidence>
<accession>A0A3N6LM60</accession>
<comment type="caution">
    <text evidence="2">The sequence shown here is derived from an EMBL/GenBank/DDBJ whole genome shotgun (WGS) entry which is preliminary data.</text>
</comment>
<dbReference type="InterPro" id="IPR058425">
    <property type="entry name" value="DUF8112"/>
</dbReference>
<keyword evidence="3" id="KW-1185">Reference proteome</keyword>
<reference evidence="2 3" key="1">
    <citation type="submission" date="2018-10" db="EMBL/GenBank/DDBJ databases">
        <title>Natrarchaeobius chitinivorans gen. nov., sp. nov., and Natrarchaeobius haloalkaliphilus sp. nov., alkaliphilic, chitin-utilizing haloarchaea from hypersaline alkaline lakes.</title>
        <authorList>
            <person name="Sorokin D.Y."/>
            <person name="Elcheninov A.G."/>
            <person name="Kostrikina N.A."/>
            <person name="Bale N.J."/>
            <person name="Sinninghe Damste J.S."/>
            <person name="Khijniak T.V."/>
            <person name="Kublanov I.V."/>
            <person name="Toshchakov S.V."/>
        </authorList>
    </citation>
    <scope>NUCLEOTIDE SEQUENCE [LARGE SCALE GENOMIC DNA]</scope>
    <source>
        <strain evidence="2 3">AArcht-Sl</strain>
    </source>
</reference>
<dbReference type="AlphaFoldDB" id="A0A3N6LM60"/>
<evidence type="ECO:0000259" key="1">
    <source>
        <dbReference type="Pfam" id="PF26417"/>
    </source>
</evidence>
<name>A0A3N6LM60_9EURY</name>
<gene>
    <name evidence="2" type="ORF">EA462_10630</name>
</gene>
<protein>
    <recommendedName>
        <fullName evidence="1">DUF8112 domain-containing protein</fullName>
    </recommendedName>
</protein>
<evidence type="ECO:0000313" key="3">
    <source>
        <dbReference type="Proteomes" id="UP000273828"/>
    </source>
</evidence>
<dbReference type="EMBL" id="REFY01000004">
    <property type="protein sequence ID" value="RQG88847.1"/>
    <property type="molecule type" value="Genomic_DNA"/>
</dbReference>
<dbReference type="Proteomes" id="UP000273828">
    <property type="component" value="Unassembled WGS sequence"/>
</dbReference>
<organism evidence="2 3">
    <name type="scientific">Natrarchaeobius halalkaliphilus</name>
    <dbReference type="NCBI Taxonomy" id="1679091"/>
    <lineage>
        <taxon>Archaea</taxon>
        <taxon>Methanobacteriati</taxon>
        <taxon>Methanobacteriota</taxon>
        <taxon>Stenosarchaea group</taxon>
        <taxon>Halobacteria</taxon>
        <taxon>Halobacteriales</taxon>
        <taxon>Natrialbaceae</taxon>
        <taxon>Natrarchaeobius</taxon>
    </lineage>
</organism>
<sequence length="94" mass="10467">MSRPDPATSLNGVQTGHICDSCNKQIQHGDKVSMYATWYDEGGWTPRRTWCMKCCPGSVDPGTEGADEVIVEAVFWSHQLAGVRVKDRSRPIEQ</sequence>
<feature type="domain" description="DUF8112" evidence="1">
    <location>
        <begin position="15"/>
        <end position="73"/>
    </location>
</feature>
<dbReference type="Pfam" id="PF26417">
    <property type="entry name" value="DUF8112"/>
    <property type="match status" value="1"/>
</dbReference>
<proteinExistence type="predicted"/>